<dbReference type="OrthoDB" id="4550895at2"/>
<proteinExistence type="predicted"/>
<dbReference type="InterPro" id="IPR054344">
    <property type="entry name" value="TY-Chap_N"/>
</dbReference>
<sequence>MTAKGWEKLQAAIPELVFIEFDDDAEPIQKWEFVRLRDCGSGSEVVVYENGKSVEITIAGPVDPDAPPQARTVLQNGAIWPRGSADGERFVVGWNPMRAEDSYIQQVSASVVEIMRDGLGMDLERVRYTAGDETGYQPGPWALRDLLTAEQPTERGAPDRCTDWTDFAERLQWVLSTMPGYDIVTVDAPAVVDLGSIQFHQDNGRLEATMITSDTVAGFGDLDFRLGALGWRVTEGPGAPYVEWRYGPFCSSAGFIDRRLDRIPHLAVDTFRTVHGVNSPQDLAVRGDEQTVVNGPQAYISRELGIPCLPWGSPETAATV</sequence>
<evidence type="ECO:0000313" key="2">
    <source>
        <dbReference type="EMBL" id="SUA44977.1"/>
    </source>
</evidence>
<accession>A0A378WW38</accession>
<dbReference type="EMBL" id="UGRU01000001">
    <property type="protein sequence ID" value="SUA44977.1"/>
    <property type="molecule type" value="Genomic_DNA"/>
</dbReference>
<feature type="domain" description="TY-Chap N-terminal" evidence="1">
    <location>
        <begin position="162"/>
        <end position="283"/>
    </location>
</feature>
<gene>
    <name evidence="2" type="ORF">NCTC13184_03499</name>
</gene>
<evidence type="ECO:0000313" key="3">
    <source>
        <dbReference type="Proteomes" id="UP000255082"/>
    </source>
</evidence>
<reference evidence="2 3" key="1">
    <citation type="submission" date="2018-06" db="EMBL/GenBank/DDBJ databases">
        <authorList>
            <consortium name="Pathogen Informatics"/>
            <person name="Doyle S."/>
        </authorList>
    </citation>
    <scope>NUCLEOTIDE SEQUENCE [LARGE SCALE GENOMIC DNA]</scope>
    <source>
        <strain evidence="2 3">NCTC13184</strain>
    </source>
</reference>
<name>A0A378WW38_9NOCA</name>
<organism evidence="2 3">
    <name type="scientific">Nocardia africana</name>
    <dbReference type="NCBI Taxonomy" id="134964"/>
    <lineage>
        <taxon>Bacteria</taxon>
        <taxon>Bacillati</taxon>
        <taxon>Actinomycetota</taxon>
        <taxon>Actinomycetes</taxon>
        <taxon>Mycobacteriales</taxon>
        <taxon>Nocardiaceae</taxon>
        <taxon>Nocardia</taxon>
    </lineage>
</organism>
<dbReference type="RefSeq" id="WP_128145255.1">
    <property type="nucleotide sequence ID" value="NZ_JAJFOE010000001.1"/>
</dbReference>
<protein>
    <recommendedName>
        <fullName evidence="1">TY-Chap N-terminal domain-containing protein</fullName>
    </recommendedName>
</protein>
<dbReference type="Proteomes" id="UP000255082">
    <property type="component" value="Unassembled WGS sequence"/>
</dbReference>
<dbReference type="Pfam" id="PF22552">
    <property type="entry name" value="TY-Chap3"/>
    <property type="match status" value="1"/>
</dbReference>
<evidence type="ECO:0000259" key="1">
    <source>
        <dbReference type="Pfam" id="PF22552"/>
    </source>
</evidence>
<dbReference type="AlphaFoldDB" id="A0A378WW38"/>